<comment type="caution">
    <text evidence="2">The sequence shown here is derived from an EMBL/GenBank/DDBJ whole genome shotgun (WGS) entry which is preliminary data.</text>
</comment>
<evidence type="ECO:0000313" key="3">
    <source>
        <dbReference type="Proteomes" id="UP000308744"/>
    </source>
</evidence>
<name>A0A4U2ZAW1_9BACI</name>
<protein>
    <recommendedName>
        <fullName evidence="4">DUF4402 domain-containing protein</fullName>
    </recommendedName>
</protein>
<keyword evidence="3" id="KW-1185">Reference proteome</keyword>
<accession>A0A4U2ZAW1</accession>
<proteinExistence type="predicted"/>
<feature type="signal peptide" evidence="1">
    <location>
        <begin position="1"/>
        <end position="24"/>
    </location>
</feature>
<gene>
    <name evidence="2" type="ORF">FC756_05290</name>
</gene>
<evidence type="ECO:0000256" key="1">
    <source>
        <dbReference type="SAM" id="SignalP"/>
    </source>
</evidence>
<dbReference type="EMBL" id="SZPU01000016">
    <property type="protein sequence ID" value="TKI71518.1"/>
    <property type="molecule type" value="Genomic_DNA"/>
</dbReference>
<keyword evidence="1" id="KW-0732">Signal</keyword>
<reference evidence="2 3" key="1">
    <citation type="submission" date="2019-04" db="EMBL/GenBank/DDBJ databases">
        <title>Lysinibacillus genome sequencing.</title>
        <authorList>
            <person name="Dunlap C."/>
        </authorList>
    </citation>
    <scope>NUCLEOTIDE SEQUENCE [LARGE SCALE GENOMIC DNA]</scope>
    <source>
        <strain evidence="2 3">CCTCC AB 2010389</strain>
    </source>
</reference>
<dbReference type="Proteomes" id="UP000308744">
    <property type="component" value="Unassembled WGS sequence"/>
</dbReference>
<evidence type="ECO:0008006" key="4">
    <source>
        <dbReference type="Google" id="ProtNLM"/>
    </source>
</evidence>
<sequence>MKKLIYSGLTAAMVLSMGTSATLATENIPTDTDDIEIKSIEVPLDDVLDAYATNPSKTSILSKDFATSTGQTGKIKSIGQSIDLTKVIPDDSKVVSITIYCPTNITVTQSKYTSIDNYLISNGSGSPVAVKFQKTDKPTSTSKTTAFKDAKANTNWFVQIEGNILMQHTGMDGFTVMGSTMIVEYK</sequence>
<dbReference type="RefSeq" id="WP_107895439.1">
    <property type="nucleotide sequence ID" value="NZ_PYWM01000010.1"/>
</dbReference>
<dbReference type="AlphaFoldDB" id="A0A4U2ZAW1"/>
<evidence type="ECO:0000313" key="2">
    <source>
        <dbReference type="EMBL" id="TKI71518.1"/>
    </source>
</evidence>
<feature type="chain" id="PRO_5038960857" description="DUF4402 domain-containing protein" evidence="1">
    <location>
        <begin position="25"/>
        <end position="186"/>
    </location>
</feature>
<organism evidence="2 3">
    <name type="scientific">Lysinibacillus mangiferihumi</name>
    <dbReference type="NCBI Taxonomy" id="1130819"/>
    <lineage>
        <taxon>Bacteria</taxon>
        <taxon>Bacillati</taxon>
        <taxon>Bacillota</taxon>
        <taxon>Bacilli</taxon>
        <taxon>Bacillales</taxon>
        <taxon>Bacillaceae</taxon>
        <taxon>Lysinibacillus</taxon>
    </lineage>
</organism>